<feature type="compositionally biased region" description="Basic and acidic residues" evidence="1">
    <location>
        <begin position="11"/>
        <end position="21"/>
    </location>
</feature>
<reference evidence="2 3" key="1">
    <citation type="submission" date="2015-03" db="EMBL/GenBank/DDBJ databases">
        <authorList>
            <consortium name="Pathogen Informatics"/>
        </authorList>
    </citation>
    <scope>NUCLEOTIDE SEQUENCE [LARGE SCALE GENOMIC DNA]</scope>
    <source>
        <strain evidence="2 3">Bir 185</strain>
    </source>
</reference>
<evidence type="ECO:0000313" key="3">
    <source>
        <dbReference type="Proteomes" id="UP000050164"/>
    </source>
</evidence>
<evidence type="ECO:0000313" key="2">
    <source>
        <dbReference type="EMBL" id="CKS04850.1"/>
    </source>
</evidence>
<protein>
    <submittedName>
        <fullName evidence="2">Uncharacterized protein</fullName>
    </submittedName>
</protein>
<accession>A0A655A7D7</accession>
<dbReference type="Proteomes" id="UP000050164">
    <property type="component" value="Unassembled WGS sequence"/>
</dbReference>
<dbReference type="EMBL" id="CNFT01000628">
    <property type="protein sequence ID" value="CKS04850.1"/>
    <property type="molecule type" value="Genomic_DNA"/>
</dbReference>
<sequence>MLDQGLAHRGGHGERAADEPFVHTGRPQGTRQPPGEFVSVDAPAQLRGVQRLAGEHVQDFQPVGIARLQTIQLGPKHRRFLGAVAVDQRESAFGLDLQRGRQDGQHRGDPAAGHQAHIVLAVQRIQRGAEPAGRCHQLEHVAGLQFVGHERRKRPAGNVFDGDAQLGAGGRGADRVVAPDALAAQVGAHRHVLARLESERVPQCFRHRESHQGGIGGDGIHRRDRDAVQHRVRRAGAGRHPHRQQSREPAVELLPLPVLVRIQLLAKDRGDRGVAFQIRLLVAPPGAQVPVERHRRVQVVHQVVVLRQQHRGEQPLGANPVAGRAVAVAALGVLQTVVGQPVEPPGQHGKADTLRDQEDDRQRPEVAGDDGDDQAGQEQGHHHQRLGDLDDRPAAAARQVVLDVEVLDHRPAQRQHPQRAV</sequence>
<dbReference type="AlphaFoldDB" id="A0A655A7D7"/>
<gene>
    <name evidence="2" type="ORF">ERS027659_02565</name>
</gene>
<feature type="region of interest" description="Disordered" evidence="1">
    <location>
        <begin position="339"/>
        <end position="394"/>
    </location>
</feature>
<feature type="compositionally biased region" description="Basic and acidic residues" evidence="1">
    <location>
        <begin position="349"/>
        <end position="366"/>
    </location>
</feature>
<organism evidence="2 3">
    <name type="scientific">Mycobacterium tuberculosis</name>
    <dbReference type="NCBI Taxonomy" id="1773"/>
    <lineage>
        <taxon>Bacteria</taxon>
        <taxon>Bacillati</taxon>
        <taxon>Actinomycetota</taxon>
        <taxon>Actinomycetes</taxon>
        <taxon>Mycobacteriales</taxon>
        <taxon>Mycobacteriaceae</taxon>
        <taxon>Mycobacterium</taxon>
        <taxon>Mycobacterium tuberculosis complex</taxon>
    </lineage>
</organism>
<proteinExistence type="predicted"/>
<feature type="region of interest" description="Disordered" evidence="1">
    <location>
        <begin position="1"/>
        <end position="35"/>
    </location>
</feature>
<evidence type="ECO:0000256" key="1">
    <source>
        <dbReference type="SAM" id="MobiDB-lite"/>
    </source>
</evidence>
<name>A0A655A7D7_MYCTX</name>
<feature type="compositionally biased region" description="Basic and acidic residues" evidence="1">
    <location>
        <begin position="379"/>
        <end position="393"/>
    </location>
</feature>